<dbReference type="Gene3D" id="3.40.50.2300">
    <property type="match status" value="2"/>
</dbReference>
<dbReference type="SUPFAM" id="SSF53822">
    <property type="entry name" value="Periplasmic binding protein-like I"/>
    <property type="match status" value="1"/>
</dbReference>
<dbReference type="EMBL" id="CP033577">
    <property type="protein sequence ID" value="AYV20124.1"/>
    <property type="molecule type" value="Genomic_DNA"/>
</dbReference>
<proteinExistence type="inferred from homology"/>
<feature type="chain" id="PRO_5042298386" description="L-arabinose-binding periplasmic protein" evidence="3">
    <location>
        <begin position="27"/>
        <end position="330"/>
    </location>
</feature>
<dbReference type="AlphaFoldDB" id="A0A2C9PFM4"/>
<evidence type="ECO:0000256" key="2">
    <source>
        <dbReference type="ARBA" id="ARBA00007639"/>
    </source>
</evidence>
<evidence type="ECO:0000256" key="4">
    <source>
        <dbReference type="PIRSR" id="PIRSR002816-1"/>
    </source>
</evidence>
<gene>
    <name evidence="6" type="ORF">BSZ05_16255</name>
    <name evidence="7" type="ORF">ECB94_01885</name>
</gene>
<evidence type="ECO:0000256" key="3">
    <source>
        <dbReference type="PIRNR" id="PIRNR002816"/>
    </source>
</evidence>
<dbReference type="EMBL" id="CP018308">
    <property type="protein sequence ID" value="ASI91234.1"/>
    <property type="molecule type" value="Genomic_DNA"/>
</dbReference>
<evidence type="ECO:0000313" key="9">
    <source>
        <dbReference type="Proteomes" id="UP000279760"/>
    </source>
</evidence>
<dbReference type="GO" id="GO:0030288">
    <property type="term" value="C:outer membrane-bounded periplasmic space"/>
    <property type="evidence" value="ECO:0007669"/>
    <property type="project" value="TreeGrafter"/>
</dbReference>
<evidence type="ECO:0000256" key="1">
    <source>
        <dbReference type="ARBA" id="ARBA00004418"/>
    </source>
</evidence>
<dbReference type="Proteomes" id="UP000279760">
    <property type="component" value="Chromosome 1"/>
</dbReference>
<dbReference type="InterPro" id="IPR001761">
    <property type="entry name" value="Peripla_BP/Lac1_sug-bd_dom"/>
</dbReference>
<evidence type="ECO:0000313" key="7">
    <source>
        <dbReference type="EMBL" id="AYV20124.1"/>
    </source>
</evidence>
<dbReference type="GO" id="GO:0030246">
    <property type="term" value="F:carbohydrate binding"/>
    <property type="evidence" value="ECO:0007669"/>
    <property type="project" value="TreeGrafter"/>
</dbReference>
<dbReference type="KEGG" id="vsh:BSZ05_16255"/>
<organism evidence="7 9">
    <name type="scientific">Vibrio mediterranei</name>
    <dbReference type="NCBI Taxonomy" id="689"/>
    <lineage>
        <taxon>Bacteria</taxon>
        <taxon>Pseudomonadati</taxon>
        <taxon>Pseudomonadota</taxon>
        <taxon>Gammaproteobacteria</taxon>
        <taxon>Vibrionales</taxon>
        <taxon>Vibrionaceae</taxon>
        <taxon>Vibrio</taxon>
    </lineage>
</organism>
<dbReference type="InterPro" id="IPR028082">
    <property type="entry name" value="Peripla_BP_I"/>
</dbReference>
<accession>A0A2C9PFM4</accession>
<feature type="signal peptide" evidence="3">
    <location>
        <begin position="1"/>
        <end position="26"/>
    </location>
</feature>
<evidence type="ECO:0000259" key="5">
    <source>
        <dbReference type="Pfam" id="PF00532"/>
    </source>
</evidence>
<keyword evidence="3" id="KW-0732">Signal</keyword>
<reference evidence="6" key="2">
    <citation type="journal article" date="2018" name="BMC Genomics">
        <title>Comparative genomic analysis reveals the evolution and environmental adaptation strategies of vibrios.</title>
        <authorList>
            <person name="Lin H."/>
            <person name="Yu M."/>
            <person name="Wang X."/>
            <person name="Zhang X.H."/>
        </authorList>
    </citation>
    <scope>NUCLEOTIDE SEQUENCE</scope>
    <source>
        <strain evidence="6">QT6D1</strain>
    </source>
</reference>
<feature type="site" description="The binding site for the sugar molecule has not yet been established, but C-87 may be involved" evidence="4">
    <location>
        <position position="91"/>
    </location>
</feature>
<protein>
    <recommendedName>
        <fullName evidence="3">L-arabinose-binding periplasmic protein</fullName>
        <shortName evidence="3">ABP</shortName>
    </recommendedName>
</protein>
<dbReference type="InterPro" id="IPR050555">
    <property type="entry name" value="Bact_Solute-Bind_Prot2"/>
</dbReference>
<sequence length="330" mass="36054">MKTWTKNLTKIALATSLVAMATGAIAEEKKKIGFIVKQPEAGWFQDEWRFAEVAAKEKGFDLIKIGAQDGQKLMSALDNLGTQNADGVIVCVPNVKLGPAVVASAKRNGLKLMSVDDRLVDGNGEPIEDVVHMGISAYNIGREVGQALLDEIKARGWNTEEVAVMALTYKQLPTAFERSQGATDVLMENNYPKQNIFDTPHRLDNTEQAFNAANSLITQKGNYKKWIVYGMNDQVVIGGVRALEGNGISADNIIGIGINGTEEAINEFRKPIQTGFYGTVILSAKAHGYQTSINMYNWVANGIEPEKLIYTSGHLATRANYEQVRADLGM</sequence>
<dbReference type="CDD" id="cd01540">
    <property type="entry name" value="PBP1_arabinose_binding"/>
    <property type="match status" value="1"/>
</dbReference>
<reference evidence="8" key="1">
    <citation type="submission" date="2016-12" db="EMBL/GenBank/DDBJ databases">
        <title>Comparative genomic analysis reveals the diversity, evolution, and environmental adaptation strategies of the genus Vibrio.</title>
        <authorList>
            <person name="Lin H."/>
            <person name="Wang X."/>
            <person name="Zhang X.-H."/>
        </authorList>
    </citation>
    <scope>NUCLEOTIDE SEQUENCE [LARGE SCALE GENOMIC DNA]</scope>
    <source>
        <strain evidence="8">QT6D1</strain>
    </source>
</reference>
<dbReference type="RefSeq" id="WP_088877537.1">
    <property type="nucleotide sequence ID" value="NZ_CP018308.1"/>
</dbReference>
<keyword evidence="3" id="KW-0762">Sugar transport</keyword>
<comment type="subcellular location">
    <subcellularLocation>
        <location evidence="1 3">Periplasm</location>
    </subcellularLocation>
</comment>
<dbReference type="Pfam" id="PF00532">
    <property type="entry name" value="Peripla_BP_1"/>
    <property type="match status" value="1"/>
</dbReference>
<dbReference type="Proteomes" id="UP000197092">
    <property type="component" value="Chromosome 1"/>
</dbReference>
<evidence type="ECO:0000313" key="8">
    <source>
        <dbReference type="Proteomes" id="UP000197092"/>
    </source>
</evidence>
<dbReference type="PIRSF" id="PIRSF002816">
    <property type="entry name" value="AraF"/>
    <property type="match status" value="1"/>
</dbReference>
<dbReference type="GeneID" id="64086446"/>
<keyword evidence="3" id="KW-0813">Transport</keyword>
<feature type="domain" description="Periplasmic binding protein/LacI sugar binding" evidence="5">
    <location>
        <begin position="30"/>
        <end position="309"/>
    </location>
</feature>
<reference evidence="7 9" key="3">
    <citation type="submission" date="2018-11" db="EMBL/GenBank/DDBJ databases">
        <title>Complete Genome Sequence of Vbrio mediterranei 117-T6: a Potential Pathogen Bacteria Isolated from the Conchocelis of Pyropia.</title>
        <authorList>
            <person name="Liu Q."/>
        </authorList>
    </citation>
    <scope>NUCLEOTIDE SEQUENCE [LARGE SCALE GENOMIC DNA]</scope>
    <source>
        <strain evidence="7 9">117-T6</strain>
    </source>
</reference>
<evidence type="ECO:0000313" key="6">
    <source>
        <dbReference type="EMBL" id="ASI91234.1"/>
    </source>
</evidence>
<dbReference type="PANTHER" id="PTHR30036:SF6">
    <property type="entry name" value="L-ARABINOSE-BINDING PERIPLASMIC PROTEIN"/>
    <property type="match status" value="1"/>
</dbReference>
<dbReference type="GO" id="GO:0042882">
    <property type="term" value="P:L-arabinose transmembrane transport"/>
    <property type="evidence" value="ECO:0007669"/>
    <property type="project" value="UniProtKB-UniRule"/>
</dbReference>
<name>A0A2C9PFM4_9VIBR</name>
<dbReference type="PANTHER" id="PTHR30036">
    <property type="entry name" value="D-XYLOSE-BINDING PERIPLASMIC PROTEIN"/>
    <property type="match status" value="1"/>
</dbReference>
<keyword evidence="3" id="KW-0574">Periplasm</keyword>
<comment type="similarity">
    <text evidence="2 3">Belongs to the bacterial solute-binding protein 2 family.</text>
</comment>
<dbReference type="InterPro" id="IPR026266">
    <property type="entry name" value="AraF"/>
</dbReference>